<dbReference type="RefSeq" id="WP_205156907.1">
    <property type="nucleotide sequence ID" value="NZ_JAFEUM010000001.1"/>
</dbReference>
<dbReference type="InterPro" id="IPR001466">
    <property type="entry name" value="Beta-lactam-related"/>
</dbReference>
<feature type="chain" id="PRO_5047486764" evidence="1">
    <location>
        <begin position="28"/>
        <end position="453"/>
    </location>
</feature>
<protein>
    <submittedName>
        <fullName evidence="3">Beta-lactamase family protein</fullName>
    </submittedName>
</protein>
<evidence type="ECO:0000259" key="2">
    <source>
        <dbReference type="Pfam" id="PF00144"/>
    </source>
</evidence>
<dbReference type="InterPro" id="IPR012338">
    <property type="entry name" value="Beta-lactam/transpept-like"/>
</dbReference>
<dbReference type="PANTHER" id="PTHR43283">
    <property type="entry name" value="BETA-LACTAMASE-RELATED"/>
    <property type="match status" value="1"/>
</dbReference>
<accession>A0ABS2HHL4</accession>
<evidence type="ECO:0000256" key="1">
    <source>
        <dbReference type="SAM" id="SignalP"/>
    </source>
</evidence>
<keyword evidence="4" id="KW-1185">Reference proteome</keyword>
<dbReference type="InterPro" id="IPR050789">
    <property type="entry name" value="Diverse_Enzym_Activities"/>
</dbReference>
<dbReference type="EMBL" id="JAFEUM010000001">
    <property type="protein sequence ID" value="MBM7035296.1"/>
    <property type="molecule type" value="Genomic_DNA"/>
</dbReference>
<keyword evidence="1" id="KW-0732">Signal</keyword>
<sequence length="453" mass="50594">MKTFNLNKLSSAIALGSALVFSSAVFAETEINPNGPTLAQTSELSTSRTVDEINAISAFFNQPENKVKIQFPSAETEFAWVNMSKFYPTVQVPRSGEVSELPYAINADINDVKYMNYRSEKEISVDEHFETKPIDAMVVVKDGKIVFERYKTMRPQDKHLWMSVSKVTGSTVLAMLEQEGKIDVQKPVSHYLPELKGSVWDTVKVEESLDMASGLNGTEHDEPTPDSRTNPDQIWFRWAATDMVSMAPDVRGRDESWVDVLTSMERKTPGHQLFEYNSINTFVINRIVEHVSGKPLSELFAERIWSKLGMEHDAYYVSSPAGNTLGFMGVNSTLRDLARFGMAFTPSVEQIAGEEIVSDEIMAKIHDRKYLDQYPDGYLGKKLTKNFADDAGNISNRYQWDAVTSEGDMYKAGVGGQGVYISPSTDTVVAWFSTGDGENQEESMARAIVQAIK</sequence>
<name>A0ABS2HHL4_9VIBR</name>
<evidence type="ECO:0000313" key="3">
    <source>
        <dbReference type="EMBL" id="MBM7035296.1"/>
    </source>
</evidence>
<evidence type="ECO:0000313" key="4">
    <source>
        <dbReference type="Proteomes" id="UP000809621"/>
    </source>
</evidence>
<dbReference type="Gene3D" id="3.40.710.10">
    <property type="entry name" value="DD-peptidase/beta-lactamase superfamily"/>
    <property type="match status" value="1"/>
</dbReference>
<organism evidence="3 4">
    <name type="scientific">Vibrio ulleungensis</name>
    <dbReference type="NCBI Taxonomy" id="2807619"/>
    <lineage>
        <taxon>Bacteria</taxon>
        <taxon>Pseudomonadati</taxon>
        <taxon>Pseudomonadota</taxon>
        <taxon>Gammaproteobacteria</taxon>
        <taxon>Vibrionales</taxon>
        <taxon>Vibrionaceae</taxon>
        <taxon>Vibrio</taxon>
    </lineage>
</organism>
<feature type="domain" description="Beta-lactamase-related" evidence="2">
    <location>
        <begin position="136"/>
        <end position="447"/>
    </location>
</feature>
<dbReference type="SUPFAM" id="SSF56601">
    <property type="entry name" value="beta-lactamase/transpeptidase-like"/>
    <property type="match status" value="1"/>
</dbReference>
<comment type="caution">
    <text evidence="3">The sequence shown here is derived from an EMBL/GenBank/DDBJ whole genome shotgun (WGS) entry which is preliminary data.</text>
</comment>
<gene>
    <name evidence="3" type="ORF">JQC93_02655</name>
</gene>
<feature type="signal peptide" evidence="1">
    <location>
        <begin position="1"/>
        <end position="27"/>
    </location>
</feature>
<proteinExistence type="predicted"/>
<reference evidence="3 4" key="1">
    <citation type="submission" date="2021-02" db="EMBL/GenBank/DDBJ databases">
        <authorList>
            <person name="Park J.-S."/>
        </authorList>
    </citation>
    <scope>NUCLEOTIDE SEQUENCE [LARGE SCALE GENOMIC DNA]</scope>
    <source>
        <strain evidence="3 4">188UL20-2</strain>
    </source>
</reference>
<dbReference type="Pfam" id="PF00144">
    <property type="entry name" value="Beta-lactamase"/>
    <property type="match status" value="1"/>
</dbReference>
<dbReference type="Proteomes" id="UP000809621">
    <property type="component" value="Unassembled WGS sequence"/>
</dbReference>
<dbReference type="PANTHER" id="PTHR43283:SF7">
    <property type="entry name" value="BETA-LACTAMASE-RELATED DOMAIN-CONTAINING PROTEIN"/>
    <property type="match status" value="1"/>
</dbReference>